<protein>
    <recommendedName>
        <fullName evidence="4">Multifunctional methyltransferase subunit TRM112-like protein</fullName>
    </recommendedName>
    <alternativeName>
        <fullName evidence="7">tRNA methyltransferase 112 homolog</fullName>
    </alternativeName>
</protein>
<dbReference type="GO" id="GO:0005654">
    <property type="term" value="C:nucleoplasm"/>
    <property type="evidence" value="ECO:0007669"/>
    <property type="project" value="UniProtKB-SubCell"/>
</dbReference>
<evidence type="ECO:0000256" key="1">
    <source>
        <dbReference type="ARBA" id="ARBA00004556"/>
    </source>
</evidence>
<dbReference type="OrthoDB" id="2187549at2759"/>
<evidence type="ECO:0000256" key="2">
    <source>
        <dbReference type="ARBA" id="ARBA00004642"/>
    </source>
</evidence>
<keyword evidence="6" id="KW-0539">Nucleus</keyword>
<evidence type="ECO:0000256" key="3">
    <source>
        <dbReference type="ARBA" id="ARBA00007980"/>
    </source>
</evidence>
<gene>
    <name evidence="9" type="primary">Trmt112</name>
</gene>
<comment type="similarity">
    <text evidence="3">Belongs to the TRM112 family.</text>
</comment>
<dbReference type="RefSeq" id="XP_017038077.1">
    <property type="nucleotide sequence ID" value="XM_017182588.2"/>
</dbReference>
<dbReference type="GO" id="GO:0070476">
    <property type="term" value="P:rRNA (guanine-N7)-methylation"/>
    <property type="evidence" value="ECO:0007669"/>
    <property type="project" value="TreeGrafter"/>
</dbReference>
<reference evidence="9" key="1">
    <citation type="submission" date="2025-08" db="UniProtKB">
        <authorList>
            <consortium name="RefSeq"/>
        </authorList>
    </citation>
    <scope>IDENTIFICATION</scope>
    <source>
        <strain evidence="9">14028-0561.14</strain>
        <tissue evidence="9">Whole fly</tissue>
    </source>
</reference>
<evidence type="ECO:0000256" key="5">
    <source>
        <dbReference type="ARBA" id="ARBA00022490"/>
    </source>
</evidence>
<organism evidence="8 9">
    <name type="scientific">Drosophila kikkawai</name>
    <name type="common">Fruit fly</name>
    <dbReference type="NCBI Taxonomy" id="30033"/>
    <lineage>
        <taxon>Eukaryota</taxon>
        <taxon>Metazoa</taxon>
        <taxon>Ecdysozoa</taxon>
        <taxon>Arthropoda</taxon>
        <taxon>Hexapoda</taxon>
        <taxon>Insecta</taxon>
        <taxon>Pterygota</taxon>
        <taxon>Neoptera</taxon>
        <taxon>Endopterygota</taxon>
        <taxon>Diptera</taxon>
        <taxon>Brachycera</taxon>
        <taxon>Muscomorpha</taxon>
        <taxon>Ephydroidea</taxon>
        <taxon>Drosophilidae</taxon>
        <taxon>Drosophila</taxon>
        <taxon>Sophophora</taxon>
    </lineage>
</organism>
<dbReference type="Pfam" id="PF03966">
    <property type="entry name" value="Trm112p"/>
    <property type="match status" value="1"/>
</dbReference>
<dbReference type="FunFam" id="2.20.25.10:FF:000027">
    <property type="entry name" value="Multifunctional methyltransferase subunit TRM112-like protein"/>
    <property type="match status" value="1"/>
</dbReference>
<dbReference type="GO" id="GO:0048471">
    <property type="term" value="C:perinuclear region of cytoplasm"/>
    <property type="evidence" value="ECO:0007669"/>
    <property type="project" value="UniProtKB-SubCell"/>
</dbReference>
<evidence type="ECO:0000256" key="4">
    <source>
        <dbReference type="ARBA" id="ARBA00019989"/>
    </source>
</evidence>
<evidence type="ECO:0000313" key="9">
    <source>
        <dbReference type="RefSeq" id="XP_017038077.1"/>
    </source>
</evidence>
<comment type="subcellular location">
    <subcellularLocation>
        <location evidence="1">Cytoplasm</location>
        <location evidence="1">Perinuclear region</location>
    </subcellularLocation>
    <subcellularLocation>
        <location evidence="2">Nucleus</location>
        <location evidence="2">Nucleoplasm</location>
    </subcellularLocation>
</comment>
<evidence type="ECO:0000256" key="7">
    <source>
        <dbReference type="ARBA" id="ARBA00030516"/>
    </source>
</evidence>
<sequence>MKLSTYNFLTSMAIKGVKVGFPLKLTINKKEVVETEFNPTFVERLLPKLDWSAIYGAAQVNPSDMRQKMSFQAELTEDIPAVQPENIGENEALLQKLHHLLFEIDVLEGQLECPETGRVFPITDGIPNMLLNEDEV</sequence>
<dbReference type="PANTHER" id="PTHR12773">
    <property type="entry name" value="UPF0315 PROTEIN-RELATED"/>
    <property type="match status" value="1"/>
</dbReference>
<evidence type="ECO:0000313" key="8">
    <source>
        <dbReference type="Proteomes" id="UP001652661"/>
    </source>
</evidence>
<keyword evidence="5" id="KW-0963">Cytoplasm</keyword>
<dbReference type="SUPFAM" id="SSF158997">
    <property type="entry name" value="Trm112p-like"/>
    <property type="match status" value="1"/>
</dbReference>
<dbReference type="InterPro" id="IPR005651">
    <property type="entry name" value="Trm112-like"/>
</dbReference>
<proteinExistence type="inferred from homology"/>
<name>A0A6P4J9C3_DROKI</name>
<dbReference type="AlphaFoldDB" id="A0A6P4J9C3"/>
<dbReference type="GO" id="GO:0030488">
    <property type="term" value="P:tRNA methylation"/>
    <property type="evidence" value="ECO:0007669"/>
    <property type="project" value="TreeGrafter"/>
</dbReference>
<dbReference type="CDD" id="cd21089">
    <property type="entry name" value="Trm112-like"/>
    <property type="match status" value="1"/>
</dbReference>
<dbReference type="Proteomes" id="UP001652661">
    <property type="component" value="Chromosome 3L"/>
</dbReference>
<dbReference type="InterPro" id="IPR039127">
    <property type="entry name" value="Trm112"/>
</dbReference>
<evidence type="ECO:0000256" key="6">
    <source>
        <dbReference type="ARBA" id="ARBA00023242"/>
    </source>
</evidence>
<dbReference type="GO" id="GO:0046982">
    <property type="term" value="F:protein heterodimerization activity"/>
    <property type="evidence" value="ECO:0007669"/>
    <property type="project" value="InterPro"/>
</dbReference>
<accession>A0A6P4J9C3</accession>
<keyword evidence="8" id="KW-1185">Reference proteome</keyword>
<dbReference type="PANTHER" id="PTHR12773:SF0">
    <property type="entry name" value="MULTIFUNCTIONAL METHYLTRANSFERASE SUBUNIT TRM112-LIKE PROTEIN"/>
    <property type="match status" value="1"/>
</dbReference>
<dbReference type="Gene3D" id="2.20.25.10">
    <property type="match status" value="1"/>
</dbReference>